<dbReference type="Proteomes" id="UP000265862">
    <property type="component" value="Unassembled WGS sequence"/>
</dbReference>
<dbReference type="GO" id="GO:0004792">
    <property type="term" value="F:thiosulfate-cyanide sulfurtransferase activity"/>
    <property type="evidence" value="ECO:0007669"/>
    <property type="project" value="TreeGrafter"/>
</dbReference>
<organism evidence="2 3">
    <name type="scientific">Lactobacillus bombicola</name>
    <dbReference type="NCBI Taxonomy" id="1505723"/>
    <lineage>
        <taxon>Bacteria</taxon>
        <taxon>Bacillati</taxon>
        <taxon>Bacillota</taxon>
        <taxon>Bacilli</taxon>
        <taxon>Lactobacillales</taxon>
        <taxon>Lactobacillaceae</taxon>
        <taxon>Lactobacillus</taxon>
    </lineage>
</organism>
<dbReference type="InterPro" id="IPR035985">
    <property type="entry name" value="Ubiquitin-activating_enz"/>
</dbReference>
<dbReference type="EMBL" id="QOCV01000010">
    <property type="protein sequence ID" value="RHW53775.1"/>
    <property type="molecule type" value="Genomic_DNA"/>
</dbReference>
<reference evidence="2 3" key="1">
    <citation type="submission" date="2018-07" db="EMBL/GenBank/DDBJ databases">
        <title>Genome sequences of six Lactobacillus spp. isolated from bumble bee guts.</title>
        <authorList>
            <person name="Motta E.V.S."/>
            <person name="Moran N.A."/>
        </authorList>
    </citation>
    <scope>NUCLEOTIDE SEQUENCE [LARGE SCALE GENOMIC DNA]</scope>
    <source>
        <strain evidence="2 3">OCC3</strain>
    </source>
</reference>
<comment type="caution">
    <text evidence="2">The sequence shown here is derived from an EMBL/GenBank/DDBJ whole genome shotgun (WGS) entry which is preliminary data.</text>
</comment>
<dbReference type="PANTHER" id="PTHR10953:SF102">
    <property type="entry name" value="ADENYLYLTRANSFERASE AND SULFURTRANSFERASE MOCS3"/>
    <property type="match status" value="1"/>
</dbReference>
<sequence length="351" mass="39855">MKFKTSFVATAAKTKSEKILGVGTKQFLATDFVFDNSLKLLKFLSEPKNFDECITYMRKTEIPLNTFKLLLDHKLITNFSDDFYKKDNMQFKNDLYLESITSNPYLVEEKIHETTLIIIGCGGIGNFMSYGFQSLNPKQMILIDGDIIEASNLNRQMMFTEEDIGRKKTSVLARELKRRNSGLNIKEISKFANEDILCQIIESIDNKKNVIGILSGDSSDVLFSTTKVFAKYKIPFLNIGYLNDISVIGPFYIPNVSCCPLCHNSFAIENDSKKELFDETINWLNSRYEAPSSFTNNSLSSSLAMSDIIQFLDRNIDNIKSINNRIGIDNVSFEMYTMASSIDKNCKYCGA</sequence>
<dbReference type="PANTHER" id="PTHR10953">
    <property type="entry name" value="UBIQUITIN-ACTIVATING ENZYME E1"/>
    <property type="match status" value="1"/>
</dbReference>
<evidence type="ECO:0000259" key="1">
    <source>
        <dbReference type="Pfam" id="PF00899"/>
    </source>
</evidence>
<dbReference type="InterPro" id="IPR000594">
    <property type="entry name" value="ThiF_NAD_FAD-bd"/>
</dbReference>
<dbReference type="GO" id="GO:0016779">
    <property type="term" value="F:nucleotidyltransferase activity"/>
    <property type="evidence" value="ECO:0007669"/>
    <property type="project" value="TreeGrafter"/>
</dbReference>
<accession>A0A396SNL7</accession>
<dbReference type="AlphaFoldDB" id="A0A396SNL7"/>
<dbReference type="CDD" id="cd01483">
    <property type="entry name" value="E1_enzyme_family"/>
    <property type="match status" value="1"/>
</dbReference>
<dbReference type="Gene3D" id="3.40.50.720">
    <property type="entry name" value="NAD(P)-binding Rossmann-like Domain"/>
    <property type="match status" value="1"/>
</dbReference>
<dbReference type="SUPFAM" id="SSF69572">
    <property type="entry name" value="Activating enzymes of the ubiquitin-like proteins"/>
    <property type="match status" value="1"/>
</dbReference>
<feature type="domain" description="THIF-type NAD/FAD binding fold" evidence="1">
    <location>
        <begin position="108"/>
        <end position="346"/>
    </location>
</feature>
<dbReference type="Pfam" id="PF00899">
    <property type="entry name" value="ThiF"/>
    <property type="match status" value="1"/>
</dbReference>
<dbReference type="GO" id="GO:0005737">
    <property type="term" value="C:cytoplasm"/>
    <property type="evidence" value="ECO:0007669"/>
    <property type="project" value="TreeGrafter"/>
</dbReference>
<dbReference type="GO" id="GO:0008641">
    <property type="term" value="F:ubiquitin-like modifier activating enzyme activity"/>
    <property type="evidence" value="ECO:0007669"/>
    <property type="project" value="InterPro"/>
</dbReference>
<proteinExistence type="predicted"/>
<evidence type="ECO:0000313" key="3">
    <source>
        <dbReference type="Proteomes" id="UP000265862"/>
    </source>
</evidence>
<gene>
    <name evidence="2" type="ORF">DS835_06625</name>
</gene>
<name>A0A396SNL7_9LACO</name>
<dbReference type="RefSeq" id="WP_118898169.1">
    <property type="nucleotide sequence ID" value="NZ_QOCV01000010.1"/>
</dbReference>
<evidence type="ECO:0000313" key="2">
    <source>
        <dbReference type="EMBL" id="RHW53775.1"/>
    </source>
</evidence>
<protein>
    <recommendedName>
        <fullName evidence="1">THIF-type NAD/FAD binding fold domain-containing protein</fullName>
    </recommendedName>
</protein>
<dbReference type="InterPro" id="IPR045886">
    <property type="entry name" value="ThiF/MoeB/HesA"/>
</dbReference>